<dbReference type="SMART" id="SM00304">
    <property type="entry name" value="HAMP"/>
    <property type="match status" value="2"/>
</dbReference>
<dbReference type="PROSITE" id="PS50885">
    <property type="entry name" value="HAMP"/>
    <property type="match status" value="1"/>
</dbReference>
<feature type="domain" description="HAMP" evidence="7">
    <location>
        <begin position="71"/>
        <end position="125"/>
    </location>
</feature>
<dbReference type="OrthoDB" id="2489132at2"/>
<evidence type="ECO:0000313" key="9">
    <source>
        <dbReference type="Proteomes" id="UP000245728"/>
    </source>
</evidence>
<dbReference type="GO" id="GO:0007165">
    <property type="term" value="P:signal transduction"/>
    <property type="evidence" value="ECO:0007669"/>
    <property type="project" value="UniProtKB-KW"/>
</dbReference>
<dbReference type="EMBL" id="CP029347">
    <property type="protein sequence ID" value="AWL12750.1"/>
    <property type="molecule type" value="Genomic_DNA"/>
</dbReference>
<dbReference type="InterPro" id="IPR004089">
    <property type="entry name" value="MCPsignal_dom"/>
</dbReference>
<keyword evidence="5" id="KW-0472">Membrane</keyword>
<evidence type="ECO:0000313" key="8">
    <source>
        <dbReference type="EMBL" id="AWL12750.1"/>
    </source>
</evidence>
<dbReference type="PANTHER" id="PTHR32089">
    <property type="entry name" value="METHYL-ACCEPTING CHEMOTAXIS PROTEIN MCPB"/>
    <property type="match status" value="1"/>
</dbReference>
<evidence type="ECO:0000256" key="3">
    <source>
        <dbReference type="ARBA" id="ARBA00029447"/>
    </source>
</evidence>
<keyword evidence="5" id="KW-1133">Transmembrane helix</keyword>
<dbReference type="GO" id="GO:0006935">
    <property type="term" value="P:chemotaxis"/>
    <property type="evidence" value="ECO:0007669"/>
    <property type="project" value="UniProtKB-ARBA"/>
</dbReference>
<dbReference type="InterPro" id="IPR003660">
    <property type="entry name" value="HAMP_dom"/>
</dbReference>
<dbReference type="Pfam" id="PF00015">
    <property type="entry name" value="MCPsignal"/>
    <property type="match status" value="1"/>
</dbReference>
<dbReference type="KEGG" id="salh:HMF8227_02297"/>
<organism evidence="8 9">
    <name type="scientific">Saliniradius amylolyticus</name>
    <dbReference type="NCBI Taxonomy" id="2183582"/>
    <lineage>
        <taxon>Bacteria</taxon>
        <taxon>Pseudomonadati</taxon>
        <taxon>Pseudomonadota</taxon>
        <taxon>Gammaproteobacteria</taxon>
        <taxon>Alteromonadales</taxon>
        <taxon>Alteromonadaceae</taxon>
        <taxon>Saliniradius</taxon>
    </lineage>
</organism>
<proteinExistence type="inferred from homology"/>
<comment type="similarity">
    <text evidence="3">Belongs to the methyl-accepting chemotaxis (MCP) protein family.</text>
</comment>
<protein>
    <submittedName>
        <fullName evidence="8">Methyl-accepting chemotaxis protein PctB</fullName>
    </submittedName>
</protein>
<evidence type="ECO:0000256" key="1">
    <source>
        <dbReference type="ARBA" id="ARBA00004370"/>
    </source>
</evidence>
<evidence type="ECO:0000256" key="5">
    <source>
        <dbReference type="SAM" id="Phobius"/>
    </source>
</evidence>
<evidence type="ECO:0000259" key="6">
    <source>
        <dbReference type="PROSITE" id="PS50111"/>
    </source>
</evidence>
<dbReference type="SUPFAM" id="SSF58104">
    <property type="entry name" value="Methyl-accepting chemotaxis protein (MCP) signaling domain"/>
    <property type="match status" value="1"/>
</dbReference>
<feature type="transmembrane region" description="Helical" evidence="5">
    <location>
        <begin position="20"/>
        <end position="39"/>
    </location>
</feature>
<accession>A0A2S2E681</accession>
<feature type="transmembrane region" description="Helical" evidence="5">
    <location>
        <begin position="51"/>
        <end position="74"/>
    </location>
</feature>
<dbReference type="AlphaFoldDB" id="A0A2S2E681"/>
<dbReference type="PROSITE" id="PS50111">
    <property type="entry name" value="CHEMOTAXIS_TRANSDUC_2"/>
    <property type="match status" value="1"/>
</dbReference>
<gene>
    <name evidence="8" type="ORF">HMF8227_02297</name>
</gene>
<dbReference type="PANTHER" id="PTHR32089:SF112">
    <property type="entry name" value="LYSOZYME-LIKE PROTEIN-RELATED"/>
    <property type="match status" value="1"/>
</dbReference>
<keyword evidence="9" id="KW-1185">Reference proteome</keyword>
<keyword evidence="5" id="KW-0812">Transmembrane</keyword>
<dbReference type="Gene3D" id="1.10.287.950">
    <property type="entry name" value="Methyl-accepting chemotaxis protein"/>
    <property type="match status" value="1"/>
</dbReference>
<feature type="domain" description="Methyl-accepting transducer" evidence="6">
    <location>
        <begin position="130"/>
        <end position="366"/>
    </location>
</feature>
<comment type="subcellular location">
    <subcellularLocation>
        <location evidence="1">Membrane</location>
    </subcellularLocation>
</comment>
<dbReference type="SMART" id="SM00283">
    <property type="entry name" value="MA"/>
    <property type="match status" value="1"/>
</dbReference>
<reference evidence="8 9" key="1">
    <citation type="submission" date="2018-05" db="EMBL/GenBank/DDBJ databases">
        <title>Salinimonas sp. HMF8227 Genome sequencing and assembly.</title>
        <authorList>
            <person name="Kang H."/>
            <person name="Kang J."/>
            <person name="Cha I."/>
            <person name="Kim H."/>
            <person name="Joh K."/>
        </authorList>
    </citation>
    <scope>NUCLEOTIDE SEQUENCE [LARGE SCALE GENOMIC DNA]</scope>
    <source>
        <strain evidence="8 9">HMF8227</strain>
    </source>
</reference>
<evidence type="ECO:0000259" key="7">
    <source>
        <dbReference type="PROSITE" id="PS50885"/>
    </source>
</evidence>
<keyword evidence="2 4" id="KW-0807">Transducer</keyword>
<dbReference type="CDD" id="cd06225">
    <property type="entry name" value="HAMP"/>
    <property type="match status" value="1"/>
</dbReference>
<evidence type="ECO:0000256" key="4">
    <source>
        <dbReference type="PROSITE-ProRule" id="PRU00284"/>
    </source>
</evidence>
<dbReference type="GO" id="GO:0016020">
    <property type="term" value="C:membrane"/>
    <property type="evidence" value="ECO:0007669"/>
    <property type="project" value="UniProtKB-SubCell"/>
</dbReference>
<evidence type="ECO:0000256" key="2">
    <source>
        <dbReference type="ARBA" id="ARBA00023224"/>
    </source>
</evidence>
<sequence length="402" mass="45084">MLALYYQIEKTFFYTLTRKIVGNVTFLFLFQVLTLWLLISDAPWTQSGWLVGLLAVISVLAFVFTIFYLTYLIVRPVRTILKNFEDINQQQGDLNVRLPKFTYDEFRQLSDSYNLFADNLSQILGDIGRHALNAKNQNQAVVSKVNDTTDSVQQQDGLSQEVMASSQQVNDEIQAIVERTDAVAQATRSNQQTADEATRKLVSLADDIGNIDQLLRQFAATVDGLKDNADNIRNILKMVEEFSDQTNLLALNAAIEAARAGEAGRGFAVVADEVRSLSVKVNEATGKINSFINEMESLVKETQSESENLISVSDKAQSEITDTSEQFQGMLQELIANSERLEHVGESVHTLNHTYNAAHEAVGNISRLGGDIRDNMQQIEQQMRELTVETETTETQLQRFLK</sequence>
<dbReference type="Proteomes" id="UP000245728">
    <property type="component" value="Chromosome"/>
</dbReference>
<dbReference type="RefSeq" id="WP_109340297.1">
    <property type="nucleotide sequence ID" value="NZ_CP029347.1"/>
</dbReference>
<name>A0A2S2E681_9ALTE</name>
<dbReference type="Pfam" id="PF00672">
    <property type="entry name" value="HAMP"/>
    <property type="match status" value="1"/>
</dbReference>